<dbReference type="EMBL" id="CP108188">
    <property type="protein sequence ID" value="WTR68137.1"/>
    <property type="molecule type" value="Genomic_DNA"/>
</dbReference>
<feature type="transmembrane region" description="Helical" evidence="1">
    <location>
        <begin position="93"/>
        <end position="120"/>
    </location>
</feature>
<accession>A0ABZ1L143</accession>
<dbReference type="Proteomes" id="UP001622594">
    <property type="component" value="Chromosome"/>
</dbReference>
<proteinExistence type="predicted"/>
<evidence type="ECO:0000313" key="2">
    <source>
        <dbReference type="EMBL" id="WTR68137.1"/>
    </source>
</evidence>
<reference evidence="2 3" key="1">
    <citation type="submission" date="2022-10" db="EMBL/GenBank/DDBJ databases">
        <title>The complete genomes of actinobacterial strains from the NBC collection.</title>
        <authorList>
            <person name="Joergensen T.S."/>
            <person name="Alvarez Arevalo M."/>
            <person name="Sterndorff E.B."/>
            <person name="Faurdal D."/>
            <person name="Vuksanovic O."/>
            <person name="Mourched A.-S."/>
            <person name="Charusanti P."/>
            <person name="Shaw S."/>
            <person name="Blin K."/>
            <person name="Weber T."/>
        </authorList>
    </citation>
    <scope>NUCLEOTIDE SEQUENCE [LARGE SCALE GENOMIC DNA]</scope>
    <source>
        <strain evidence="2 3">NBC_00123</strain>
    </source>
</reference>
<keyword evidence="1" id="KW-0812">Transmembrane</keyword>
<gene>
    <name evidence="2" type="ORF">OG814_02115</name>
</gene>
<evidence type="ECO:0000256" key="1">
    <source>
        <dbReference type="SAM" id="Phobius"/>
    </source>
</evidence>
<keyword evidence="3" id="KW-1185">Reference proteome</keyword>
<keyword evidence="1" id="KW-0472">Membrane</keyword>
<name>A0ABZ1L143_9ACTN</name>
<sequence length="186" mass="19336">MNTTDHHPLVTAYLDGVARETAELPAERRAELLADLREHIEVSGAENDEQLRAVLAELGEPRTVAASALAEESPAGPPGAAAHGTGRTRPTAILLGVSGVLLVLNPYVGAIALIVALVLLWGAPQWEKRQKLVGTATGVAVPVAAFLGALLGDASRIGPMEVLLILVFSLGVPVLGAALLMRAVRR</sequence>
<evidence type="ECO:0008006" key="4">
    <source>
        <dbReference type="Google" id="ProtNLM"/>
    </source>
</evidence>
<dbReference type="RefSeq" id="WP_327166075.1">
    <property type="nucleotide sequence ID" value="NZ_CP108062.1"/>
</dbReference>
<evidence type="ECO:0000313" key="3">
    <source>
        <dbReference type="Proteomes" id="UP001622594"/>
    </source>
</evidence>
<organism evidence="2 3">
    <name type="scientific">Streptomyces zaomyceticus</name>
    <dbReference type="NCBI Taxonomy" id="68286"/>
    <lineage>
        <taxon>Bacteria</taxon>
        <taxon>Bacillati</taxon>
        <taxon>Actinomycetota</taxon>
        <taxon>Actinomycetes</taxon>
        <taxon>Kitasatosporales</taxon>
        <taxon>Streptomycetaceae</taxon>
        <taxon>Streptomyces</taxon>
    </lineage>
</organism>
<feature type="transmembrane region" description="Helical" evidence="1">
    <location>
        <begin position="163"/>
        <end position="184"/>
    </location>
</feature>
<protein>
    <recommendedName>
        <fullName evidence="4">DUF1700 domain-containing protein</fullName>
    </recommendedName>
</protein>
<keyword evidence="1" id="KW-1133">Transmembrane helix</keyword>
<dbReference type="Pfam" id="PF22564">
    <property type="entry name" value="HAAS"/>
    <property type="match status" value="1"/>
</dbReference>
<feature type="transmembrane region" description="Helical" evidence="1">
    <location>
        <begin position="132"/>
        <end position="151"/>
    </location>
</feature>